<evidence type="ECO:0000313" key="2">
    <source>
        <dbReference type="Proteomes" id="UP000287502"/>
    </source>
</evidence>
<dbReference type="Gene3D" id="1.20.120.160">
    <property type="entry name" value="HPT domain"/>
    <property type="match status" value="1"/>
</dbReference>
<dbReference type="Proteomes" id="UP000287502">
    <property type="component" value="Chromosome"/>
</dbReference>
<evidence type="ECO:0008006" key="3">
    <source>
        <dbReference type="Google" id="ProtNLM"/>
    </source>
</evidence>
<keyword evidence="2" id="KW-1185">Reference proteome</keyword>
<dbReference type="RefSeq" id="WP_128465294.1">
    <property type="nucleotide sequence ID" value="NZ_CP035108.1"/>
</dbReference>
<name>A0A3R5YXP6_9BACT</name>
<accession>A0A3R5YXP6</accession>
<dbReference type="EMBL" id="CP035108">
    <property type="protein sequence ID" value="QAR32007.1"/>
    <property type="molecule type" value="Genomic_DNA"/>
</dbReference>
<protein>
    <recommendedName>
        <fullName evidence="3">Hpt domain-containing protein</fullName>
    </recommendedName>
</protein>
<proteinExistence type="predicted"/>
<evidence type="ECO:0000313" key="1">
    <source>
        <dbReference type="EMBL" id="QAR32007.1"/>
    </source>
</evidence>
<dbReference type="GO" id="GO:0000160">
    <property type="term" value="P:phosphorelay signal transduction system"/>
    <property type="evidence" value="ECO:0007669"/>
    <property type="project" value="InterPro"/>
</dbReference>
<dbReference type="AlphaFoldDB" id="A0A3R5YXP6"/>
<dbReference type="InterPro" id="IPR036641">
    <property type="entry name" value="HPT_dom_sf"/>
</dbReference>
<sequence>METVFIKVDKALLPYAQGYIEHVRKVCSDIVFLASNGGFEDIALLAHRMKGEGGAYGLDEVSAAGREIMNLTEAGDTEGLKSRALSLSLYLDRVKVI</sequence>
<reference evidence="1 2" key="1">
    <citation type="submission" date="2019-01" db="EMBL/GenBank/DDBJ databases">
        <title>Geovibrio thiophilus DSM 11263, complete genome.</title>
        <authorList>
            <person name="Spring S."/>
            <person name="Bunk B."/>
            <person name="Sproer C."/>
        </authorList>
    </citation>
    <scope>NUCLEOTIDE SEQUENCE [LARGE SCALE GENOMIC DNA]</scope>
    <source>
        <strain evidence="1 2">DSM 11263</strain>
    </source>
</reference>
<dbReference type="KEGG" id="gtl:EP073_00890"/>
<dbReference type="SUPFAM" id="SSF47226">
    <property type="entry name" value="Histidine-containing phosphotransfer domain, HPT domain"/>
    <property type="match status" value="1"/>
</dbReference>
<dbReference type="OrthoDB" id="9792360at2"/>
<gene>
    <name evidence="1" type="ORF">EP073_00890</name>
</gene>
<organism evidence="1 2">
    <name type="scientific">Geovibrio thiophilus</name>
    <dbReference type="NCBI Taxonomy" id="139438"/>
    <lineage>
        <taxon>Bacteria</taxon>
        <taxon>Pseudomonadati</taxon>
        <taxon>Deferribacterota</taxon>
        <taxon>Deferribacteres</taxon>
        <taxon>Deferribacterales</taxon>
        <taxon>Geovibrionaceae</taxon>
        <taxon>Geovibrio</taxon>
    </lineage>
</organism>